<proteinExistence type="predicted"/>
<comment type="subcellular location">
    <subcellularLocation>
        <location evidence="1">Membrane</location>
        <topology evidence="1">Multi-pass membrane protein</topology>
    </subcellularLocation>
</comment>
<feature type="transmembrane region" description="Helical" evidence="6">
    <location>
        <begin position="123"/>
        <end position="141"/>
    </location>
</feature>
<dbReference type="STRING" id="522306.CAP2UW1_0681"/>
<dbReference type="AlphaFoldDB" id="C7RMK0"/>
<keyword evidence="2" id="KW-0813">Transport</keyword>
<accession>C7RMK0</accession>
<evidence type="ECO:0000256" key="1">
    <source>
        <dbReference type="ARBA" id="ARBA00004141"/>
    </source>
</evidence>
<feature type="transmembrane region" description="Helical" evidence="6">
    <location>
        <begin position="338"/>
        <end position="360"/>
    </location>
</feature>
<gene>
    <name evidence="7" type="ordered locus">CAP2UW1_0681</name>
</gene>
<dbReference type="NCBIfam" id="TIGR00901">
    <property type="entry name" value="2A0125"/>
    <property type="match status" value="1"/>
</dbReference>
<dbReference type="InterPro" id="IPR036259">
    <property type="entry name" value="MFS_trans_sf"/>
</dbReference>
<feature type="transmembrane region" description="Helical" evidence="6">
    <location>
        <begin position="453"/>
        <end position="474"/>
    </location>
</feature>
<dbReference type="GO" id="GO:0008521">
    <property type="term" value="F:acetyl-CoA transmembrane transporter activity"/>
    <property type="evidence" value="ECO:0007669"/>
    <property type="project" value="InterPro"/>
</dbReference>
<dbReference type="Gene3D" id="1.20.1250.20">
    <property type="entry name" value="MFS general substrate transporter like domains"/>
    <property type="match status" value="2"/>
</dbReference>
<dbReference type="GO" id="GO:0035348">
    <property type="term" value="P:acetyl-CoA transmembrane transport"/>
    <property type="evidence" value="ECO:0007669"/>
    <property type="project" value="InterPro"/>
</dbReference>
<dbReference type="eggNOG" id="COG2223">
    <property type="taxonomic scope" value="Bacteria"/>
</dbReference>
<evidence type="ECO:0000256" key="2">
    <source>
        <dbReference type="ARBA" id="ARBA00022448"/>
    </source>
</evidence>
<dbReference type="EMBL" id="CP001715">
    <property type="protein sequence ID" value="ACV34027.1"/>
    <property type="molecule type" value="Genomic_DNA"/>
</dbReference>
<keyword evidence="5 6" id="KW-0472">Membrane</keyword>
<dbReference type="Pfam" id="PF13000">
    <property type="entry name" value="Acatn"/>
    <property type="match status" value="1"/>
</dbReference>
<dbReference type="KEGG" id="app:CAP2UW1_0681"/>
<keyword evidence="3 6" id="KW-0812">Transmembrane</keyword>
<dbReference type="SUPFAM" id="SSF103473">
    <property type="entry name" value="MFS general substrate transporter"/>
    <property type="match status" value="2"/>
</dbReference>
<feature type="transmembrane region" description="Helical" evidence="6">
    <location>
        <begin position="184"/>
        <end position="206"/>
    </location>
</feature>
<dbReference type="HOGENOM" id="CLU_029352_1_2_4"/>
<dbReference type="InterPro" id="IPR024371">
    <property type="entry name" value="AcetylCoA_trans_1-like"/>
</dbReference>
<organism evidence="7">
    <name type="scientific">Accumulibacter regalis</name>
    <dbReference type="NCBI Taxonomy" id="522306"/>
    <lineage>
        <taxon>Bacteria</taxon>
        <taxon>Pseudomonadati</taxon>
        <taxon>Pseudomonadota</taxon>
        <taxon>Betaproteobacteria</taxon>
        <taxon>Candidatus Accumulibacter</taxon>
    </lineage>
</organism>
<dbReference type="InterPro" id="IPR004752">
    <property type="entry name" value="AmpG_permease/AT-1"/>
</dbReference>
<evidence type="ECO:0000256" key="6">
    <source>
        <dbReference type="SAM" id="Phobius"/>
    </source>
</evidence>
<protein>
    <submittedName>
        <fullName evidence="7">Putative AmpG protein</fullName>
    </submittedName>
</protein>
<feature type="transmembrane region" description="Helical" evidence="6">
    <location>
        <begin position="416"/>
        <end position="441"/>
    </location>
</feature>
<reference evidence="7" key="1">
    <citation type="submission" date="2009-08" db="EMBL/GenBank/DDBJ databases">
        <authorList>
            <consortium name="US DOE Joint Genome Institute"/>
            <person name="Lucas S."/>
            <person name="Copeland A."/>
            <person name="Lapidus A."/>
            <person name="Glavina del Rio T."/>
            <person name="Dalin E."/>
            <person name="Tice H."/>
            <person name="Bruce D."/>
            <person name="Barry K."/>
            <person name="Pitluck S."/>
            <person name="Lowry S."/>
            <person name="Larimer F."/>
            <person name="Land M."/>
            <person name="Hauser L."/>
            <person name="Kyrpides N."/>
            <person name="Ivanova N."/>
            <person name="McMahon K.D."/>
            <person name="Hugenholtz P."/>
        </authorList>
    </citation>
    <scope>NUCLEOTIDE SEQUENCE</scope>
    <source>
        <strain evidence="7">UW-1</strain>
    </source>
</reference>
<feature type="transmembrane region" description="Helical" evidence="6">
    <location>
        <begin position="21"/>
        <end position="40"/>
    </location>
</feature>
<dbReference type="PANTHER" id="PTHR12778">
    <property type="entry name" value="SOLUTE CARRIER FAMILY 33 ACETYL-COA TRANSPORTER -RELATED"/>
    <property type="match status" value="1"/>
</dbReference>
<evidence type="ECO:0000256" key="3">
    <source>
        <dbReference type="ARBA" id="ARBA00022692"/>
    </source>
</evidence>
<feature type="transmembrane region" description="Helical" evidence="6">
    <location>
        <begin position="92"/>
        <end position="111"/>
    </location>
</feature>
<sequence length="519" mass="56113">MAAWRFTVWVGVNSVLSLGRVHRLAAVLLMGFASGLPLALTGQALQAWLTIDGVNIATIGFFGLVGIPYTFKFLWAPLMDRFEPPWLGRRRGWLVLSQLSLAATLCFMSTLSPSAQPVLFGQWAVLLAFLSASQDVVVDAYRADLLLDKAEHGPGASMHVFGYRLAMILSGGIALIWADQWQSWARVYAVMGGVMVGAAAASLVFLPRVRGTSKALTSSGWAEISGFLAMLAGAFAGYYMARNLLIVFGLEPDSGNHWVQLFFVMSEIAAALPLAWWFARLVRFETLNASLASYFSQPGATLFLLLIILYKLGDAFAGSLTTAFLIKGLAFTQAEVGIANKIIGIWLTIFGALLGGVLMIRLRLYRALLVFGVLQLLSNFGFYFIAILGKGAWGSVETPPFDWVIVSLDHAASLDFLLLAVVAAENISGGMGTVAFVALLMALCNHRFTATHYALLSALAAVGRIYVSPVAGVLTETIGWQAFYLFSVVVALPGVLMVWWMRRHLLALAEVGPANAEID</sequence>
<name>C7RMK0_ACCRE</name>
<reference evidence="7" key="2">
    <citation type="submission" date="2009-09" db="EMBL/GenBank/DDBJ databases">
        <title>Complete sequence of chromosome of Candidatus Accumulibacter phosphatis clade IIA str. UW-1.</title>
        <authorList>
            <consortium name="US DOE Joint Genome Institute"/>
            <person name="Martin H.G."/>
            <person name="Ivanova N."/>
            <person name="Kunin V."/>
            <person name="Warnecke F."/>
            <person name="Barry K."/>
            <person name="He S."/>
            <person name="Salamov A."/>
            <person name="Szeto E."/>
            <person name="Dalin E."/>
            <person name="Pangilinan J.L."/>
            <person name="Lapidus A."/>
            <person name="Lowry S."/>
            <person name="Kyrpides N.C."/>
            <person name="McMahon K.D."/>
            <person name="Hugenholtz P."/>
        </authorList>
    </citation>
    <scope>NUCLEOTIDE SEQUENCE [LARGE SCALE GENOMIC DNA]</scope>
    <source>
        <strain evidence="7">UW-1</strain>
    </source>
</reference>
<evidence type="ECO:0000256" key="5">
    <source>
        <dbReference type="ARBA" id="ARBA00023136"/>
    </source>
</evidence>
<feature type="transmembrane region" description="Helical" evidence="6">
    <location>
        <begin position="161"/>
        <end position="178"/>
    </location>
</feature>
<evidence type="ECO:0000256" key="4">
    <source>
        <dbReference type="ARBA" id="ARBA00022989"/>
    </source>
</evidence>
<dbReference type="PANTHER" id="PTHR12778:SF10">
    <property type="entry name" value="MAJOR FACILITATOR SUPERFAMILY DOMAIN-CONTAINING PROTEIN 3"/>
    <property type="match status" value="1"/>
</dbReference>
<dbReference type="GO" id="GO:0016020">
    <property type="term" value="C:membrane"/>
    <property type="evidence" value="ECO:0007669"/>
    <property type="project" value="UniProtKB-SubCell"/>
</dbReference>
<feature type="transmembrane region" description="Helical" evidence="6">
    <location>
        <begin position="218"/>
        <end position="241"/>
    </location>
</feature>
<keyword evidence="4 6" id="KW-1133">Transmembrane helix</keyword>
<feature type="transmembrane region" description="Helical" evidence="6">
    <location>
        <begin position="367"/>
        <end position="389"/>
    </location>
</feature>
<feature type="transmembrane region" description="Helical" evidence="6">
    <location>
        <begin position="261"/>
        <end position="279"/>
    </location>
</feature>
<feature type="transmembrane region" description="Helical" evidence="6">
    <location>
        <begin position="480"/>
        <end position="500"/>
    </location>
</feature>
<evidence type="ECO:0000313" key="7">
    <source>
        <dbReference type="EMBL" id="ACV34027.1"/>
    </source>
</evidence>
<feature type="transmembrane region" description="Helical" evidence="6">
    <location>
        <begin position="46"/>
        <end position="71"/>
    </location>
</feature>